<gene>
    <name evidence="2" type="ORF">PtoMrB4_17340</name>
</gene>
<proteinExistence type="predicted"/>
<accession>A0A679GM43</accession>
<sequence>MVPPPDKHLFETYVSDPAFVKSHSPPSDAWVTPEDILRSRGETSSGTPPNGRPGLQKILVGPLEALYKTPVTV</sequence>
<feature type="region of interest" description="Disordered" evidence="1">
    <location>
        <begin position="22"/>
        <end position="56"/>
    </location>
</feature>
<evidence type="ECO:0000313" key="2">
    <source>
        <dbReference type="EMBL" id="BCA27757.1"/>
    </source>
</evidence>
<evidence type="ECO:0000313" key="3">
    <source>
        <dbReference type="Proteomes" id="UP000501237"/>
    </source>
</evidence>
<reference evidence="2 3" key="1">
    <citation type="journal article" date="2020" name="Microbiol. Resour. Announc.">
        <title>Complete genome sequence of Pseudomonas otitidis strain MrB4, isolated from Lake Biwa in Japan.</title>
        <authorList>
            <person name="Miyazaki K."/>
            <person name="Hase E."/>
            <person name="Maruya T."/>
        </authorList>
    </citation>
    <scope>NUCLEOTIDE SEQUENCE [LARGE SCALE GENOMIC DNA]</scope>
    <source>
        <strain evidence="2 3">MrB4</strain>
    </source>
</reference>
<dbReference type="EMBL" id="AP022642">
    <property type="protein sequence ID" value="BCA27757.1"/>
    <property type="molecule type" value="Genomic_DNA"/>
</dbReference>
<dbReference type="Proteomes" id="UP000501237">
    <property type="component" value="Chromosome"/>
</dbReference>
<evidence type="ECO:0000256" key="1">
    <source>
        <dbReference type="SAM" id="MobiDB-lite"/>
    </source>
</evidence>
<organism evidence="2 3">
    <name type="scientific">Metapseudomonas otitidis</name>
    <dbReference type="NCBI Taxonomy" id="319939"/>
    <lineage>
        <taxon>Bacteria</taxon>
        <taxon>Pseudomonadati</taxon>
        <taxon>Pseudomonadota</taxon>
        <taxon>Gammaproteobacteria</taxon>
        <taxon>Pseudomonadales</taxon>
        <taxon>Pseudomonadaceae</taxon>
        <taxon>Metapseudomonas</taxon>
    </lineage>
</organism>
<name>A0A679GM43_9GAMM</name>
<dbReference type="AlphaFoldDB" id="A0A679GM43"/>
<protein>
    <submittedName>
        <fullName evidence="2">Uncharacterized protein</fullName>
    </submittedName>
</protein>
<dbReference type="KEGG" id="poj:PtoMrB4_17340"/>